<evidence type="ECO:0000313" key="1">
    <source>
        <dbReference type="EMBL" id="KAI4863707.1"/>
    </source>
</evidence>
<gene>
    <name evidence="1" type="ORF">F4820DRAFT_426273</name>
</gene>
<accession>A0ACB9YWD4</accession>
<evidence type="ECO:0000313" key="2">
    <source>
        <dbReference type="Proteomes" id="UP001497700"/>
    </source>
</evidence>
<reference evidence="1 2" key="1">
    <citation type="journal article" date="2022" name="New Phytol.">
        <title>Ecological generalism drives hyperdiversity of secondary metabolite gene clusters in xylarialean endophytes.</title>
        <authorList>
            <person name="Franco M.E.E."/>
            <person name="Wisecaver J.H."/>
            <person name="Arnold A.E."/>
            <person name="Ju Y.M."/>
            <person name="Slot J.C."/>
            <person name="Ahrendt S."/>
            <person name="Moore L.P."/>
            <person name="Eastman K.E."/>
            <person name="Scott K."/>
            <person name="Konkel Z."/>
            <person name="Mondo S.J."/>
            <person name="Kuo A."/>
            <person name="Hayes R.D."/>
            <person name="Haridas S."/>
            <person name="Andreopoulos B."/>
            <person name="Riley R."/>
            <person name="LaButti K."/>
            <person name="Pangilinan J."/>
            <person name="Lipzen A."/>
            <person name="Amirebrahimi M."/>
            <person name="Yan J."/>
            <person name="Adam C."/>
            <person name="Keymanesh K."/>
            <person name="Ng V."/>
            <person name="Louie K."/>
            <person name="Northen T."/>
            <person name="Drula E."/>
            <person name="Henrissat B."/>
            <person name="Hsieh H.M."/>
            <person name="Youens-Clark K."/>
            <person name="Lutzoni F."/>
            <person name="Miadlikowska J."/>
            <person name="Eastwood D.C."/>
            <person name="Hamelin R.C."/>
            <person name="Grigoriev I.V."/>
            <person name="U'Ren J.M."/>
        </authorList>
    </citation>
    <scope>NUCLEOTIDE SEQUENCE [LARGE SCALE GENOMIC DNA]</scope>
    <source>
        <strain evidence="1 2">CBS 119005</strain>
    </source>
</reference>
<sequence length="397" mass="45574">MANQVIRYSGHQLSSFKDILEQAIHTDRFRKKLDMPLLKDAFVYTRDGPTTVHANQRNQKWITPKQVVFLESFVLEELSEYISLHDPVAESLRTDIRALSKLFDFRRQFHLFRNLPPEIRAMVWGYATHPKFVSVSNNRLTKYGYPRSTPPITAQVCRESRAVACHHGRLVPVRDPYSLPLNPIPPESETPESETPESDYEDETSQSSFDEESQPDPNPNRSMNNWGWFDPSRDSLIVSDYPPNIPKVIAQCVQNITLDYTSMGMNFGRLHIFHNADAFPQLKVIDHIAYRFRVPEFRDPIFEARLFGSSASTPVTINVDDFDALVQRLGADHSSHELDRLRRLGLDISISNLSNAKAIQQTIHPRIQPGRDGKSSGPIFRRVVRFDLGHEGSEDWH</sequence>
<dbReference type="EMBL" id="MU393499">
    <property type="protein sequence ID" value="KAI4863707.1"/>
    <property type="molecule type" value="Genomic_DNA"/>
</dbReference>
<proteinExistence type="predicted"/>
<name>A0ACB9YWD4_9PEZI</name>
<dbReference type="Proteomes" id="UP001497700">
    <property type="component" value="Unassembled WGS sequence"/>
</dbReference>
<organism evidence="1 2">
    <name type="scientific">Hypoxylon rubiginosum</name>
    <dbReference type="NCBI Taxonomy" id="110542"/>
    <lineage>
        <taxon>Eukaryota</taxon>
        <taxon>Fungi</taxon>
        <taxon>Dikarya</taxon>
        <taxon>Ascomycota</taxon>
        <taxon>Pezizomycotina</taxon>
        <taxon>Sordariomycetes</taxon>
        <taxon>Xylariomycetidae</taxon>
        <taxon>Xylariales</taxon>
        <taxon>Hypoxylaceae</taxon>
        <taxon>Hypoxylon</taxon>
    </lineage>
</organism>
<comment type="caution">
    <text evidence="1">The sequence shown here is derived from an EMBL/GenBank/DDBJ whole genome shotgun (WGS) entry which is preliminary data.</text>
</comment>
<protein>
    <submittedName>
        <fullName evidence="1">Uncharacterized protein</fullName>
    </submittedName>
</protein>
<keyword evidence="2" id="KW-1185">Reference proteome</keyword>